<evidence type="ECO:0000313" key="2">
    <source>
        <dbReference type="EMBL" id="TFK82827.1"/>
    </source>
</evidence>
<keyword evidence="1" id="KW-0472">Membrane</keyword>
<dbReference type="EMBL" id="ML211446">
    <property type="protein sequence ID" value="TFK82827.1"/>
    <property type="molecule type" value="Genomic_DNA"/>
</dbReference>
<feature type="transmembrane region" description="Helical" evidence="1">
    <location>
        <begin position="127"/>
        <end position="150"/>
    </location>
</feature>
<accession>A0A5C3P1U9</accession>
<name>A0A5C3P1U9_9APHY</name>
<protein>
    <recommendedName>
        <fullName evidence="4">MARVEL domain-containing protein</fullName>
    </recommendedName>
</protein>
<dbReference type="AlphaFoldDB" id="A0A5C3P1U9"/>
<feature type="transmembrane region" description="Helical" evidence="1">
    <location>
        <begin position="41"/>
        <end position="63"/>
    </location>
</feature>
<gene>
    <name evidence="2" type="ORF">K466DRAFT_568194</name>
</gene>
<organism evidence="2 3">
    <name type="scientific">Polyporus arcularius HHB13444</name>
    <dbReference type="NCBI Taxonomy" id="1314778"/>
    <lineage>
        <taxon>Eukaryota</taxon>
        <taxon>Fungi</taxon>
        <taxon>Dikarya</taxon>
        <taxon>Basidiomycota</taxon>
        <taxon>Agaricomycotina</taxon>
        <taxon>Agaricomycetes</taxon>
        <taxon>Polyporales</taxon>
        <taxon>Polyporaceae</taxon>
        <taxon>Polyporus</taxon>
    </lineage>
</organism>
<evidence type="ECO:0008006" key="4">
    <source>
        <dbReference type="Google" id="ProtNLM"/>
    </source>
</evidence>
<proteinExistence type="predicted"/>
<sequence>MSYMWIYRLCTFVFATIAALIVMALSAQTTAAIQNLAHISLLYSNFGIAAGVLTVVSIPLMLLRDCFGVGPSSVVLFELIWLSVLWILFFVAGGLTFADVNFSEVVKSCDVIADPDLRNICRDAQPLGIFAILAAIALLVYCAILLVFAATRSSRKDSIWTKSVKDTEKASY</sequence>
<keyword evidence="1" id="KW-0812">Transmembrane</keyword>
<dbReference type="STRING" id="1314778.A0A5C3P1U9"/>
<evidence type="ECO:0000256" key="1">
    <source>
        <dbReference type="SAM" id="Phobius"/>
    </source>
</evidence>
<dbReference type="InParanoid" id="A0A5C3P1U9"/>
<reference evidence="2 3" key="1">
    <citation type="journal article" date="2019" name="Nat. Ecol. Evol.">
        <title>Megaphylogeny resolves global patterns of mushroom evolution.</title>
        <authorList>
            <person name="Varga T."/>
            <person name="Krizsan K."/>
            <person name="Foldi C."/>
            <person name="Dima B."/>
            <person name="Sanchez-Garcia M."/>
            <person name="Sanchez-Ramirez S."/>
            <person name="Szollosi G.J."/>
            <person name="Szarkandi J.G."/>
            <person name="Papp V."/>
            <person name="Albert L."/>
            <person name="Andreopoulos W."/>
            <person name="Angelini C."/>
            <person name="Antonin V."/>
            <person name="Barry K.W."/>
            <person name="Bougher N.L."/>
            <person name="Buchanan P."/>
            <person name="Buyck B."/>
            <person name="Bense V."/>
            <person name="Catcheside P."/>
            <person name="Chovatia M."/>
            <person name="Cooper J."/>
            <person name="Damon W."/>
            <person name="Desjardin D."/>
            <person name="Finy P."/>
            <person name="Geml J."/>
            <person name="Haridas S."/>
            <person name="Hughes K."/>
            <person name="Justo A."/>
            <person name="Karasinski D."/>
            <person name="Kautmanova I."/>
            <person name="Kiss B."/>
            <person name="Kocsube S."/>
            <person name="Kotiranta H."/>
            <person name="LaButti K.M."/>
            <person name="Lechner B.E."/>
            <person name="Liimatainen K."/>
            <person name="Lipzen A."/>
            <person name="Lukacs Z."/>
            <person name="Mihaltcheva S."/>
            <person name="Morgado L.N."/>
            <person name="Niskanen T."/>
            <person name="Noordeloos M.E."/>
            <person name="Ohm R.A."/>
            <person name="Ortiz-Santana B."/>
            <person name="Ovrebo C."/>
            <person name="Racz N."/>
            <person name="Riley R."/>
            <person name="Savchenko A."/>
            <person name="Shiryaev A."/>
            <person name="Soop K."/>
            <person name="Spirin V."/>
            <person name="Szebenyi C."/>
            <person name="Tomsovsky M."/>
            <person name="Tulloss R.E."/>
            <person name="Uehling J."/>
            <person name="Grigoriev I.V."/>
            <person name="Vagvolgyi C."/>
            <person name="Papp T."/>
            <person name="Martin F.M."/>
            <person name="Miettinen O."/>
            <person name="Hibbett D.S."/>
            <person name="Nagy L.G."/>
        </authorList>
    </citation>
    <scope>NUCLEOTIDE SEQUENCE [LARGE SCALE GENOMIC DNA]</scope>
    <source>
        <strain evidence="2 3">HHB13444</strain>
    </source>
</reference>
<evidence type="ECO:0000313" key="3">
    <source>
        <dbReference type="Proteomes" id="UP000308197"/>
    </source>
</evidence>
<feature type="transmembrane region" description="Helical" evidence="1">
    <location>
        <begin position="75"/>
        <end position="98"/>
    </location>
</feature>
<keyword evidence="1" id="KW-1133">Transmembrane helix</keyword>
<dbReference type="Proteomes" id="UP000308197">
    <property type="component" value="Unassembled WGS sequence"/>
</dbReference>
<keyword evidence="3" id="KW-1185">Reference proteome</keyword>